<accession>A0A151RM84</accession>
<sequence>MATLQQHDCILDRTLCFSSQSILWMDKVEDIWRDLKSRYSQGDLLRIFDLQHEASSMKQGNLSVTEFFTKLCVIWDEIENFRLDLVCTCVAKCSCSVLGIIS</sequence>
<organism evidence="1 2">
    <name type="scientific">Cajanus cajan</name>
    <name type="common">Pigeon pea</name>
    <name type="synonym">Cajanus indicus</name>
    <dbReference type="NCBI Taxonomy" id="3821"/>
    <lineage>
        <taxon>Eukaryota</taxon>
        <taxon>Viridiplantae</taxon>
        <taxon>Streptophyta</taxon>
        <taxon>Embryophyta</taxon>
        <taxon>Tracheophyta</taxon>
        <taxon>Spermatophyta</taxon>
        <taxon>Magnoliopsida</taxon>
        <taxon>eudicotyledons</taxon>
        <taxon>Gunneridae</taxon>
        <taxon>Pentapetalae</taxon>
        <taxon>rosids</taxon>
        <taxon>fabids</taxon>
        <taxon>Fabales</taxon>
        <taxon>Fabaceae</taxon>
        <taxon>Papilionoideae</taxon>
        <taxon>50 kb inversion clade</taxon>
        <taxon>NPAAA clade</taxon>
        <taxon>indigoferoid/millettioid clade</taxon>
        <taxon>Phaseoleae</taxon>
        <taxon>Cajanus</taxon>
    </lineage>
</organism>
<dbReference type="PANTHER" id="PTHR37610:SF55">
    <property type="entry name" value="RETROTRANSPOSON COPIA-LIKE N-TERMINAL DOMAIN-CONTAINING PROTEIN"/>
    <property type="match status" value="1"/>
</dbReference>
<gene>
    <name evidence="1" type="ORF">KK1_034868</name>
</gene>
<protein>
    <recommendedName>
        <fullName evidence="3">Retrotransposon gag domain-containing protein</fullName>
    </recommendedName>
</protein>
<evidence type="ECO:0000313" key="1">
    <source>
        <dbReference type="EMBL" id="KYP43690.1"/>
    </source>
</evidence>
<evidence type="ECO:0000313" key="2">
    <source>
        <dbReference type="Proteomes" id="UP000075243"/>
    </source>
</evidence>
<dbReference type="Gramene" id="C.cajan_33978.t">
    <property type="protein sequence ID" value="C.cajan_33978.t.cds1"/>
    <property type="gene ID" value="C.cajan_33978"/>
</dbReference>
<proteinExistence type="predicted"/>
<dbReference type="PANTHER" id="PTHR37610">
    <property type="entry name" value="CCHC-TYPE DOMAIN-CONTAINING PROTEIN"/>
    <property type="match status" value="1"/>
</dbReference>
<reference evidence="1" key="1">
    <citation type="journal article" date="2012" name="Nat. Biotechnol.">
        <title>Draft genome sequence of pigeonpea (Cajanus cajan), an orphan legume crop of resource-poor farmers.</title>
        <authorList>
            <person name="Varshney R.K."/>
            <person name="Chen W."/>
            <person name="Li Y."/>
            <person name="Bharti A.K."/>
            <person name="Saxena R.K."/>
            <person name="Schlueter J.A."/>
            <person name="Donoghue M.T."/>
            <person name="Azam S."/>
            <person name="Fan G."/>
            <person name="Whaley A.M."/>
            <person name="Farmer A.D."/>
            <person name="Sheridan J."/>
            <person name="Iwata A."/>
            <person name="Tuteja R."/>
            <person name="Penmetsa R.V."/>
            <person name="Wu W."/>
            <person name="Upadhyaya H.D."/>
            <person name="Yang S.P."/>
            <person name="Shah T."/>
            <person name="Saxena K.B."/>
            <person name="Michael T."/>
            <person name="McCombie W.R."/>
            <person name="Yang B."/>
            <person name="Zhang G."/>
            <person name="Yang H."/>
            <person name="Wang J."/>
            <person name="Spillane C."/>
            <person name="Cook D.R."/>
            <person name="May G.D."/>
            <person name="Xu X."/>
            <person name="Jackson S.A."/>
        </authorList>
    </citation>
    <scope>NUCLEOTIDE SEQUENCE [LARGE SCALE GENOMIC DNA]</scope>
</reference>
<dbReference type="EMBL" id="KQ483657">
    <property type="protein sequence ID" value="KYP43690.1"/>
    <property type="molecule type" value="Genomic_DNA"/>
</dbReference>
<evidence type="ECO:0008006" key="3">
    <source>
        <dbReference type="Google" id="ProtNLM"/>
    </source>
</evidence>
<dbReference type="AlphaFoldDB" id="A0A151RM84"/>
<dbReference type="Proteomes" id="UP000075243">
    <property type="component" value="Unassembled WGS sequence"/>
</dbReference>
<keyword evidence="2" id="KW-1185">Reference proteome</keyword>
<name>A0A151RM84_CAJCA</name>